<dbReference type="FunFam" id="3.90.230.10:FF:000009">
    <property type="entry name" value="xaa-Pro aminopeptidase 2"/>
    <property type="match status" value="1"/>
</dbReference>
<dbReference type="InterPro" id="IPR036005">
    <property type="entry name" value="Creatinase/aminopeptidase-like"/>
</dbReference>
<dbReference type="Pfam" id="PF00557">
    <property type="entry name" value="Peptidase_M24"/>
    <property type="match status" value="1"/>
</dbReference>
<keyword evidence="4" id="KW-0732">Signal</keyword>
<dbReference type="Pfam" id="PF01321">
    <property type="entry name" value="Creatinase_N"/>
    <property type="match status" value="1"/>
</dbReference>
<feature type="domain" description="Creatinase N-terminal" evidence="6">
    <location>
        <begin position="78"/>
        <end position="200"/>
    </location>
</feature>
<dbReference type="EMBL" id="JAZDUA010000074">
    <property type="protein sequence ID" value="KAK7869480.1"/>
    <property type="molecule type" value="Genomic_DNA"/>
</dbReference>
<feature type="domain" description="Peptidase M24" evidence="5">
    <location>
        <begin position="390"/>
        <end position="595"/>
    </location>
</feature>
<dbReference type="AlphaFoldDB" id="A0AAN9VWK5"/>
<evidence type="ECO:0000313" key="9">
    <source>
        <dbReference type="Proteomes" id="UP001378592"/>
    </source>
</evidence>
<comment type="similarity">
    <text evidence="1">Belongs to the peptidase M24B family.</text>
</comment>
<keyword evidence="9" id="KW-1185">Reference proteome</keyword>
<evidence type="ECO:0000313" key="8">
    <source>
        <dbReference type="EMBL" id="KAK7869480.1"/>
    </source>
</evidence>
<dbReference type="Gene3D" id="3.90.230.10">
    <property type="entry name" value="Creatinase/methionine aminopeptidase superfamily"/>
    <property type="match status" value="1"/>
</dbReference>
<organism evidence="8 9">
    <name type="scientific">Gryllus longicercus</name>
    <dbReference type="NCBI Taxonomy" id="2509291"/>
    <lineage>
        <taxon>Eukaryota</taxon>
        <taxon>Metazoa</taxon>
        <taxon>Ecdysozoa</taxon>
        <taxon>Arthropoda</taxon>
        <taxon>Hexapoda</taxon>
        <taxon>Insecta</taxon>
        <taxon>Pterygota</taxon>
        <taxon>Neoptera</taxon>
        <taxon>Polyneoptera</taxon>
        <taxon>Orthoptera</taxon>
        <taxon>Ensifera</taxon>
        <taxon>Gryllidea</taxon>
        <taxon>Grylloidea</taxon>
        <taxon>Gryllidae</taxon>
        <taxon>Gryllinae</taxon>
        <taxon>Gryllus</taxon>
    </lineage>
</organism>
<gene>
    <name evidence="8" type="ORF">R5R35_008195</name>
</gene>
<evidence type="ECO:0000259" key="7">
    <source>
        <dbReference type="Pfam" id="PF16188"/>
    </source>
</evidence>
<dbReference type="GO" id="GO:0046872">
    <property type="term" value="F:metal ion binding"/>
    <property type="evidence" value="ECO:0007669"/>
    <property type="project" value="UniProtKB-KW"/>
</dbReference>
<dbReference type="FunFam" id="3.40.350.10:FF:000003">
    <property type="entry name" value="Xaa-pro aminopeptidase P"/>
    <property type="match status" value="1"/>
</dbReference>
<comment type="caution">
    <text evidence="8">The sequence shown here is derived from an EMBL/GenBank/DDBJ whole genome shotgun (WGS) entry which is preliminary data.</text>
</comment>
<dbReference type="Gene3D" id="3.40.350.10">
    <property type="entry name" value="Creatinase/prolidase N-terminal domain"/>
    <property type="match status" value="2"/>
</dbReference>
<dbReference type="InterPro" id="IPR032416">
    <property type="entry name" value="Peptidase_M24_C"/>
</dbReference>
<evidence type="ECO:0000259" key="5">
    <source>
        <dbReference type="Pfam" id="PF00557"/>
    </source>
</evidence>
<dbReference type="Pfam" id="PF16189">
    <property type="entry name" value="Creatinase_N_2"/>
    <property type="match status" value="1"/>
</dbReference>
<keyword evidence="2" id="KW-0479">Metal-binding</keyword>
<evidence type="ECO:0000256" key="2">
    <source>
        <dbReference type="ARBA" id="ARBA00022723"/>
    </source>
</evidence>
<dbReference type="InterPro" id="IPR000587">
    <property type="entry name" value="Creatinase_N"/>
</dbReference>
<proteinExistence type="inferred from homology"/>
<feature type="signal peptide" evidence="4">
    <location>
        <begin position="1"/>
        <end position="20"/>
    </location>
</feature>
<evidence type="ECO:0000256" key="4">
    <source>
        <dbReference type="SAM" id="SignalP"/>
    </source>
</evidence>
<evidence type="ECO:0000256" key="3">
    <source>
        <dbReference type="ARBA" id="ARBA00022801"/>
    </source>
</evidence>
<sequence length="672" mass="73967">MTVLRLLAFLLVACAAAVAAGPVRDERAAAAAVTTEAAAEVRAAGAEAGAEAETGARAKCVGEERKAKSGSSVDTTARLAALRAEMRRRGIQAYYVPSGDDHQSEYVAEHDKRREFLSGFSGSAGDAVVTLDAAALWTDSRYYLQAERQLDCNWLLMRSGLPGVPGLLPWISANLPSGSNVSTDPKVVPYSTWNTWNTTLASSGINMVLLEENLVDPIWEENGRPPYPDVPLSVLDIKFAGESWESKLERLRAELRAKGADATVVTALDEIAWALNLRGGDVPFTPVFRAYLVVTLDRAALYLPEEKIPQAEAHLNASTQAVKIKTYNSIWEDLPEIGKSAKKVFLPSQYSYALGVSMLVYSALSAKEVTFGTSPLLLMKDRKNKVEADGMRWAHVKDAIALCQLLYELEKGIAAGEYWDELKVEDRLAKLRSLQKDNEGPSFETIAAFADNAALPHYTVTLETNKVIDNSSVFMLDSGGQYLDGTTDVTRTIHLGTPSPKQKEVYTNILRGCIDIVSTTFPEGQTLNTLEILIRAPLYSMGLNYGHGSTHGIGSFLGVHEAFDTTYHAYFFGSQEPGYYQDNEFGMRLENIVTVVPTNMSFEGKSFLKFEAVTLVPYDRNLIDINVLSDKELVWLNDYHTRIRSEVGKEMLEQGLTDVYQWLLNQTAPLSK</sequence>
<dbReference type="GO" id="GO:0005737">
    <property type="term" value="C:cytoplasm"/>
    <property type="evidence" value="ECO:0007669"/>
    <property type="project" value="UniProtKB-ARBA"/>
</dbReference>
<reference evidence="8 9" key="1">
    <citation type="submission" date="2024-03" db="EMBL/GenBank/DDBJ databases">
        <title>The genome assembly and annotation of the cricket Gryllus longicercus Weissman &amp; Gray.</title>
        <authorList>
            <person name="Szrajer S."/>
            <person name="Gray D."/>
            <person name="Ylla G."/>
        </authorList>
    </citation>
    <scope>NUCLEOTIDE SEQUENCE [LARGE SCALE GENOMIC DNA]</scope>
    <source>
        <strain evidence="8">DAG 2021-001</strain>
        <tissue evidence="8">Whole body minus gut</tissue>
    </source>
</reference>
<dbReference type="InterPro" id="IPR029149">
    <property type="entry name" value="Creatin/AminoP/Spt16_N"/>
</dbReference>
<keyword evidence="3" id="KW-0378">Hydrolase</keyword>
<dbReference type="Pfam" id="PF16188">
    <property type="entry name" value="Peptidase_M24_C"/>
    <property type="match status" value="1"/>
</dbReference>
<accession>A0AAN9VWK5</accession>
<feature type="domain" description="Peptidase M24 C-terminal" evidence="7">
    <location>
        <begin position="607"/>
        <end position="670"/>
    </location>
</feature>
<dbReference type="Proteomes" id="UP001378592">
    <property type="component" value="Unassembled WGS sequence"/>
</dbReference>
<dbReference type="SUPFAM" id="SSF55920">
    <property type="entry name" value="Creatinase/aminopeptidase"/>
    <property type="match status" value="1"/>
</dbReference>
<dbReference type="PANTHER" id="PTHR43763">
    <property type="entry name" value="XAA-PRO AMINOPEPTIDASE 1"/>
    <property type="match status" value="1"/>
</dbReference>
<dbReference type="InterPro" id="IPR050422">
    <property type="entry name" value="X-Pro_aminopeptidase_P"/>
</dbReference>
<dbReference type="PANTHER" id="PTHR43763:SF6">
    <property type="entry name" value="XAA-PRO AMINOPEPTIDASE 1"/>
    <property type="match status" value="1"/>
</dbReference>
<name>A0AAN9VWK5_9ORTH</name>
<protein>
    <submittedName>
        <fullName evidence="8">Uncharacterized protein</fullName>
    </submittedName>
</protein>
<evidence type="ECO:0000256" key="1">
    <source>
        <dbReference type="ARBA" id="ARBA00008766"/>
    </source>
</evidence>
<dbReference type="GO" id="GO:0004177">
    <property type="term" value="F:aminopeptidase activity"/>
    <property type="evidence" value="ECO:0007669"/>
    <property type="project" value="UniProtKB-ARBA"/>
</dbReference>
<feature type="chain" id="PRO_5042892122" evidence="4">
    <location>
        <begin position="21"/>
        <end position="672"/>
    </location>
</feature>
<evidence type="ECO:0000259" key="6">
    <source>
        <dbReference type="Pfam" id="PF01321"/>
    </source>
</evidence>
<dbReference type="SUPFAM" id="SSF53092">
    <property type="entry name" value="Creatinase/prolidase N-terminal domain"/>
    <property type="match status" value="2"/>
</dbReference>
<dbReference type="InterPro" id="IPR000994">
    <property type="entry name" value="Pept_M24"/>
</dbReference>